<comment type="caution">
    <text evidence="1">The sequence shown here is derived from an EMBL/GenBank/DDBJ whole genome shotgun (WGS) entry which is preliminary data.</text>
</comment>
<protein>
    <submittedName>
        <fullName evidence="1">Uncharacterized protein</fullName>
    </submittedName>
</protein>
<dbReference type="EMBL" id="LXQA010473738">
    <property type="protein sequence ID" value="MCI54070.1"/>
    <property type="molecule type" value="Genomic_DNA"/>
</dbReference>
<sequence length="47" mass="5280">MGKLDYFLGIEVKYLSNGNLLLTQSKHIRDLLNRANMAEAKGITTPM</sequence>
<proteinExistence type="predicted"/>
<keyword evidence="2" id="KW-1185">Reference proteome</keyword>
<dbReference type="AlphaFoldDB" id="A0A392T1N6"/>
<accession>A0A392T1N6</accession>
<feature type="non-terminal residue" evidence="1">
    <location>
        <position position="47"/>
    </location>
</feature>
<name>A0A392T1N6_9FABA</name>
<evidence type="ECO:0000313" key="1">
    <source>
        <dbReference type="EMBL" id="MCI54070.1"/>
    </source>
</evidence>
<organism evidence="1 2">
    <name type="scientific">Trifolium medium</name>
    <dbReference type="NCBI Taxonomy" id="97028"/>
    <lineage>
        <taxon>Eukaryota</taxon>
        <taxon>Viridiplantae</taxon>
        <taxon>Streptophyta</taxon>
        <taxon>Embryophyta</taxon>
        <taxon>Tracheophyta</taxon>
        <taxon>Spermatophyta</taxon>
        <taxon>Magnoliopsida</taxon>
        <taxon>eudicotyledons</taxon>
        <taxon>Gunneridae</taxon>
        <taxon>Pentapetalae</taxon>
        <taxon>rosids</taxon>
        <taxon>fabids</taxon>
        <taxon>Fabales</taxon>
        <taxon>Fabaceae</taxon>
        <taxon>Papilionoideae</taxon>
        <taxon>50 kb inversion clade</taxon>
        <taxon>NPAAA clade</taxon>
        <taxon>Hologalegina</taxon>
        <taxon>IRL clade</taxon>
        <taxon>Trifolieae</taxon>
        <taxon>Trifolium</taxon>
    </lineage>
</organism>
<reference evidence="1 2" key="1">
    <citation type="journal article" date="2018" name="Front. Plant Sci.">
        <title>Red Clover (Trifolium pratense) and Zigzag Clover (T. medium) - A Picture of Genomic Similarities and Differences.</title>
        <authorList>
            <person name="Dluhosova J."/>
            <person name="Istvanek J."/>
            <person name="Nedelnik J."/>
            <person name="Repkova J."/>
        </authorList>
    </citation>
    <scope>NUCLEOTIDE SEQUENCE [LARGE SCALE GENOMIC DNA]</scope>
    <source>
        <strain evidence="2">cv. 10/8</strain>
        <tissue evidence="1">Leaf</tissue>
    </source>
</reference>
<dbReference type="Proteomes" id="UP000265520">
    <property type="component" value="Unassembled WGS sequence"/>
</dbReference>
<evidence type="ECO:0000313" key="2">
    <source>
        <dbReference type="Proteomes" id="UP000265520"/>
    </source>
</evidence>